<dbReference type="Proteomes" id="UP001521116">
    <property type="component" value="Unassembled WGS sequence"/>
</dbReference>
<dbReference type="Pfam" id="PF14420">
    <property type="entry name" value="Clr5"/>
    <property type="match status" value="1"/>
</dbReference>
<dbReference type="PANTHER" id="PTHR38788:SF3">
    <property type="entry name" value="CLR5 DOMAIN-CONTAINING PROTEIN"/>
    <property type="match status" value="1"/>
</dbReference>
<feature type="domain" description="Clr5" evidence="1">
    <location>
        <begin position="26"/>
        <end position="78"/>
    </location>
</feature>
<sequence length="153" mass="17943">MDGKAQKSLMTTIRQHLIVPHGTRLEEHWEILKPTIEFWYLDQKYSVAKLAKHMKENHGFDAFEHQYKFQFRKWGLKKNFRAKEKANIERMVMTRADLGRSTVVEYKGRKLDSEKIRRYAKNAKRREMVLRDPDVGSGGSIVAEGSLAFGKNM</sequence>
<gene>
    <name evidence="2" type="ORF">SLS56_001983</name>
</gene>
<evidence type="ECO:0000313" key="3">
    <source>
        <dbReference type="Proteomes" id="UP001521116"/>
    </source>
</evidence>
<dbReference type="EMBL" id="JAJVDC020000013">
    <property type="protein sequence ID" value="KAL1634902.1"/>
    <property type="molecule type" value="Genomic_DNA"/>
</dbReference>
<keyword evidence="3" id="KW-1185">Reference proteome</keyword>
<proteinExistence type="predicted"/>
<accession>A0ABR3T626</accession>
<dbReference type="InterPro" id="IPR025676">
    <property type="entry name" value="Clr5_dom"/>
</dbReference>
<reference evidence="2 3" key="1">
    <citation type="submission" date="2024-02" db="EMBL/GenBank/DDBJ databases">
        <title>De novo assembly and annotation of 12 fungi associated with fruit tree decline syndrome in Ontario, Canada.</title>
        <authorList>
            <person name="Sulman M."/>
            <person name="Ellouze W."/>
            <person name="Ilyukhin E."/>
        </authorList>
    </citation>
    <scope>NUCLEOTIDE SEQUENCE [LARGE SCALE GENOMIC DNA]</scope>
    <source>
        <strain evidence="2 3">M1-105</strain>
    </source>
</reference>
<name>A0ABR3T626_9PEZI</name>
<comment type="caution">
    <text evidence="2">The sequence shown here is derived from an EMBL/GenBank/DDBJ whole genome shotgun (WGS) entry which is preliminary data.</text>
</comment>
<evidence type="ECO:0000313" key="2">
    <source>
        <dbReference type="EMBL" id="KAL1634902.1"/>
    </source>
</evidence>
<evidence type="ECO:0000259" key="1">
    <source>
        <dbReference type="Pfam" id="PF14420"/>
    </source>
</evidence>
<dbReference type="PANTHER" id="PTHR38788">
    <property type="entry name" value="CLR5 DOMAIN-CONTAINING PROTEIN"/>
    <property type="match status" value="1"/>
</dbReference>
<protein>
    <recommendedName>
        <fullName evidence="1">Clr5 domain-containing protein</fullName>
    </recommendedName>
</protein>
<organism evidence="2 3">
    <name type="scientific">Neofusicoccum ribis</name>
    <dbReference type="NCBI Taxonomy" id="45134"/>
    <lineage>
        <taxon>Eukaryota</taxon>
        <taxon>Fungi</taxon>
        <taxon>Dikarya</taxon>
        <taxon>Ascomycota</taxon>
        <taxon>Pezizomycotina</taxon>
        <taxon>Dothideomycetes</taxon>
        <taxon>Dothideomycetes incertae sedis</taxon>
        <taxon>Botryosphaeriales</taxon>
        <taxon>Botryosphaeriaceae</taxon>
        <taxon>Neofusicoccum</taxon>
    </lineage>
</organism>